<dbReference type="GO" id="GO:0046872">
    <property type="term" value="F:metal ion binding"/>
    <property type="evidence" value="ECO:0007669"/>
    <property type="project" value="UniProtKB-KW"/>
</dbReference>
<dbReference type="Proteomes" id="UP000826271">
    <property type="component" value="Unassembled WGS sequence"/>
</dbReference>
<name>A0AAV6WU94_9LAMI</name>
<dbReference type="Gene3D" id="3.40.630.10">
    <property type="entry name" value="Zn peptidases"/>
    <property type="match status" value="1"/>
</dbReference>
<dbReference type="PANTHER" id="PTHR32494:SF19">
    <property type="entry name" value="ALLANTOATE DEIMINASE-RELATED"/>
    <property type="match status" value="1"/>
</dbReference>
<accession>A0AAV6WU94</accession>
<dbReference type="AlphaFoldDB" id="A0AAV6WU94"/>
<reference evidence="3" key="1">
    <citation type="submission" date="2019-10" db="EMBL/GenBank/DDBJ databases">
        <authorList>
            <person name="Zhang R."/>
            <person name="Pan Y."/>
            <person name="Wang J."/>
            <person name="Ma R."/>
            <person name="Yu S."/>
        </authorList>
    </citation>
    <scope>NUCLEOTIDE SEQUENCE</scope>
    <source>
        <strain evidence="3">LA-IB0</strain>
        <tissue evidence="3">Leaf</tissue>
    </source>
</reference>
<keyword evidence="1" id="KW-0479">Metal-binding</keyword>
<organism evidence="3 4">
    <name type="scientific">Buddleja alternifolia</name>
    <dbReference type="NCBI Taxonomy" id="168488"/>
    <lineage>
        <taxon>Eukaryota</taxon>
        <taxon>Viridiplantae</taxon>
        <taxon>Streptophyta</taxon>
        <taxon>Embryophyta</taxon>
        <taxon>Tracheophyta</taxon>
        <taxon>Spermatophyta</taxon>
        <taxon>Magnoliopsida</taxon>
        <taxon>eudicotyledons</taxon>
        <taxon>Gunneridae</taxon>
        <taxon>Pentapetalae</taxon>
        <taxon>asterids</taxon>
        <taxon>lamiids</taxon>
        <taxon>Lamiales</taxon>
        <taxon>Scrophulariaceae</taxon>
        <taxon>Buddlejeae</taxon>
        <taxon>Buddleja</taxon>
    </lineage>
</organism>
<evidence type="ECO:0000256" key="1">
    <source>
        <dbReference type="ARBA" id="ARBA00022723"/>
    </source>
</evidence>
<comment type="caution">
    <text evidence="3">The sequence shown here is derived from an EMBL/GenBank/DDBJ whole genome shotgun (WGS) entry which is preliminary data.</text>
</comment>
<dbReference type="PANTHER" id="PTHR32494">
    <property type="entry name" value="ALLANTOATE DEIMINASE-RELATED"/>
    <property type="match status" value="1"/>
</dbReference>
<evidence type="ECO:0000313" key="4">
    <source>
        <dbReference type="Proteomes" id="UP000826271"/>
    </source>
</evidence>
<keyword evidence="2" id="KW-0378">Hydrolase</keyword>
<evidence type="ECO:0000256" key="2">
    <source>
        <dbReference type="ARBA" id="ARBA00022801"/>
    </source>
</evidence>
<dbReference type="SUPFAM" id="SSF53187">
    <property type="entry name" value="Zn-dependent exopeptidases"/>
    <property type="match status" value="1"/>
</dbReference>
<dbReference type="EMBL" id="WHWC01000012">
    <property type="protein sequence ID" value="KAG8372530.1"/>
    <property type="molecule type" value="Genomic_DNA"/>
</dbReference>
<protein>
    <submittedName>
        <fullName evidence="3">Uncharacterized protein</fullName>
    </submittedName>
</protein>
<sequence length="247" mass="28309">MEIDELSAFSNTPALSVTRVLYRLSGLSVKEDAVRNIYEPEFIPVSTGSHIDTILYFGKCDGVVGVLGAIETINVLKWSGFKPKRSLEVIMFTLEEPKQFAMSRLGSRLLAGTVELVELLKSTMDSQNISFSDAAKFDGYNNSEDLSSVFLDKGSYSAFIELHNYAYLQVFLIFMTLDLQLAMTRQLKRQQPTSTGWNTDDYEVEAELRNLDRLCESKLLVNEMWIENANYPWQRQPEQNYRLRRLE</sequence>
<proteinExistence type="predicted"/>
<evidence type="ECO:0000313" key="3">
    <source>
        <dbReference type="EMBL" id="KAG8372530.1"/>
    </source>
</evidence>
<keyword evidence="4" id="KW-1185">Reference proteome</keyword>
<dbReference type="InterPro" id="IPR010158">
    <property type="entry name" value="Amidase_Cbmase"/>
</dbReference>
<dbReference type="GO" id="GO:0016813">
    <property type="term" value="F:hydrolase activity, acting on carbon-nitrogen (but not peptide) bonds, in linear amidines"/>
    <property type="evidence" value="ECO:0007669"/>
    <property type="project" value="InterPro"/>
</dbReference>
<gene>
    <name evidence="3" type="ORF">BUALT_Bualt12G0075700</name>
</gene>